<dbReference type="PANTHER" id="PTHR42904">
    <property type="entry name" value="NUDIX HYDROLASE, NUDC SUBFAMILY"/>
    <property type="match status" value="1"/>
</dbReference>
<evidence type="ECO:0000256" key="2">
    <source>
        <dbReference type="ARBA" id="ARBA00001947"/>
    </source>
</evidence>
<dbReference type="Pfam" id="PF09296">
    <property type="entry name" value="NUDIX-like"/>
    <property type="match status" value="1"/>
</dbReference>
<dbReference type="STRING" id="1314781.A0A166AFX6"/>
<gene>
    <name evidence="11" type="ORF">EXIGLDRAFT_615572</name>
</gene>
<dbReference type="EMBL" id="KV426026">
    <property type="protein sequence ID" value="KZV91499.1"/>
    <property type="molecule type" value="Genomic_DNA"/>
</dbReference>
<keyword evidence="5" id="KW-0479">Metal-binding</keyword>
<dbReference type="InterPro" id="IPR050241">
    <property type="entry name" value="NAD-cap_RNA_hydrolase_NudC"/>
</dbReference>
<dbReference type="InterPro" id="IPR000086">
    <property type="entry name" value="NUDIX_hydrolase_dom"/>
</dbReference>
<dbReference type="InterPro" id="IPR015797">
    <property type="entry name" value="NUDIX_hydrolase-like_dom_sf"/>
</dbReference>
<comment type="cofactor">
    <cofactor evidence="1">
        <name>Mg(2+)</name>
        <dbReference type="ChEBI" id="CHEBI:18420"/>
    </cofactor>
</comment>
<dbReference type="EC" id="3.6.1.22" evidence="4"/>
<dbReference type="GO" id="GO:0046872">
    <property type="term" value="F:metal ion binding"/>
    <property type="evidence" value="ECO:0007669"/>
    <property type="project" value="UniProtKB-KW"/>
</dbReference>
<dbReference type="Pfam" id="PF00293">
    <property type="entry name" value="NUDIX"/>
    <property type="match status" value="1"/>
</dbReference>
<dbReference type="PANTHER" id="PTHR42904:SF6">
    <property type="entry name" value="NAD-CAPPED RNA HYDROLASE NUDT12"/>
    <property type="match status" value="1"/>
</dbReference>
<proteinExistence type="inferred from homology"/>
<evidence type="ECO:0000256" key="4">
    <source>
        <dbReference type="ARBA" id="ARBA00012381"/>
    </source>
</evidence>
<organism evidence="11 12">
    <name type="scientific">Exidia glandulosa HHB12029</name>
    <dbReference type="NCBI Taxonomy" id="1314781"/>
    <lineage>
        <taxon>Eukaryota</taxon>
        <taxon>Fungi</taxon>
        <taxon>Dikarya</taxon>
        <taxon>Basidiomycota</taxon>
        <taxon>Agaricomycotina</taxon>
        <taxon>Agaricomycetes</taxon>
        <taxon>Auriculariales</taxon>
        <taxon>Exidiaceae</taxon>
        <taxon>Exidia</taxon>
    </lineage>
</organism>
<dbReference type="GO" id="GO:0005829">
    <property type="term" value="C:cytosol"/>
    <property type="evidence" value="ECO:0007669"/>
    <property type="project" value="TreeGrafter"/>
</dbReference>
<evidence type="ECO:0000256" key="9">
    <source>
        <dbReference type="ARBA" id="ARBA00023679"/>
    </source>
</evidence>
<evidence type="ECO:0000256" key="7">
    <source>
        <dbReference type="ARBA" id="ARBA00022842"/>
    </source>
</evidence>
<name>A0A166AFX6_EXIGL</name>
<evidence type="ECO:0000256" key="1">
    <source>
        <dbReference type="ARBA" id="ARBA00001946"/>
    </source>
</evidence>
<keyword evidence="12" id="KW-1185">Reference proteome</keyword>
<evidence type="ECO:0000256" key="5">
    <source>
        <dbReference type="ARBA" id="ARBA00022723"/>
    </source>
</evidence>
<dbReference type="SUPFAM" id="SSF55811">
    <property type="entry name" value="Nudix"/>
    <property type="match status" value="1"/>
</dbReference>
<reference evidence="11 12" key="1">
    <citation type="journal article" date="2016" name="Mol. Biol. Evol.">
        <title>Comparative Genomics of Early-Diverging Mushroom-Forming Fungi Provides Insights into the Origins of Lignocellulose Decay Capabilities.</title>
        <authorList>
            <person name="Nagy L.G."/>
            <person name="Riley R."/>
            <person name="Tritt A."/>
            <person name="Adam C."/>
            <person name="Daum C."/>
            <person name="Floudas D."/>
            <person name="Sun H."/>
            <person name="Yadav J.S."/>
            <person name="Pangilinan J."/>
            <person name="Larsson K.H."/>
            <person name="Matsuura K."/>
            <person name="Barry K."/>
            <person name="Labutti K."/>
            <person name="Kuo R."/>
            <person name="Ohm R.A."/>
            <person name="Bhattacharya S.S."/>
            <person name="Shirouzu T."/>
            <person name="Yoshinaga Y."/>
            <person name="Martin F.M."/>
            <person name="Grigoriev I.V."/>
            <person name="Hibbett D.S."/>
        </authorList>
    </citation>
    <scope>NUCLEOTIDE SEQUENCE [LARGE SCALE GENOMIC DNA]</scope>
    <source>
        <strain evidence="11 12">HHB12029</strain>
    </source>
</reference>
<sequence length="389" mass="42475">MTLNRLSWLRPSSTFLNSAALSSDARWVLFRAGQPLVDSETHALVKLPTTDLAHLIGPSPVFGQTQNDGEVGPTGTKPLAASRLRGPAVVFLGWREPDNAVTEYKHPQTAADLPGTPFFAIALDGVPDSDVDALLQRPDGTQRRFVDARSAGARLDAWDTTLFAVARSMLDWNARMKFCPSCGYKSHSIWGGWRRCCSTQLPWVDRTGHESCPTLKGLHNTEFPRTDPVVIVATTSQDGEQILLGRNKKYSVPYYSLIAGFMEPGESAADAGARELWEEAGVRALQVREIATQPWPHPSNLMIGCRATADATQIPRTDIDDELAEARWFSRAEVLAVLQHPRGTNARGREARPSEIVHGGADDPDPAFLLPPTSAISGVLISNWAHGKE</sequence>
<evidence type="ECO:0000256" key="3">
    <source>
        <dbReference type="ARBA" id="ARBA00009595"/>
    </source>
</evidence>
<keyword evidence="6" id="KW-0378">Hydrolase</keyword>
<dbReference type="OrthoDB" id="10249612at2759"/>
<accession>A0A166AFX6</accession>
<dbReference type="GO" id="GO:0005777">
    <property type="term" value="C:peroxisome"/>
    <property type="evidence" value="ECO:0007669"/>
    <property type="project" value="TreeGrafter"/>
</dbReference>
<dbReference type="CDD" id="cd03429">
    <property type="entry name" value="NUDIX_NADH_pyrophosphatase_Nudt13"/>
    <property type="match status" value="1"/>
</dbReference>
<dbReference type="Gene3D" id="3.90.79.10">
    <property type="entry name" value="Nucleoside Triphosphate Pyrophosphohydrolase"/>
    <property type="match status" value="1"/>
</dbReference>
<evidence type="ECO:0000256" key="6">
    <source>
        <dbReference type="ARBA" id="ARBA00022801"/>
    </source>
</evidence>
<dbReference type="Gene3D" id="3.90.79.20">
    <property type="match status" value="1"/>
</dbReference>
<keyword evidence="8" id="KW-0520">NAD</keyword>
<evidence type="ECO:0000313" key="11">
    <source>
        <dbReference type="EMBL" id="KZV91499.1"/>
    </source>
</evidence>
<dbReference type="GO" id="GO:0035529">
    <property type="term" value="F:NADH pyrophosphatase activity"/>
    <property type="evidence" value="ECO:0007669"/>
    <property type="project" value="TreeGrafter"/>
</dbReference>
<protein>
    <recommendedName>
        <fullName evidence="4">NAD(+) diphosphatase</fullName>
        <ecNumber evidence="4">3.6.1.22</ecNumber>
    </recommendedName>
</protein>
<comment type="cofactor">
    <cofactor evidence="2">
        <name>Zn(2+)</name>
        <dbReference type="ChEBI" id="CHEBI:29105"/>
    </cofactor>
</comment>
<evidence type="ECO:0000259" key="10">
    <source>
        <dbReference type="PROSITE" id="PS51462"/>
    </source>
</evidence>
<evidence type="ECO:0000313" key="12">
    <source>
        <dbReference type="Proteomes" id="UP000077266"/>
    </source>
</evidence>
<feature type="domain" description="Nudix hydrolase" evidence="10">
    <location>
        <begin position="224"/>
        <end position="351"/>
    </location>
</feature>
<dbReference type="GO" id="GO:0019677">
    <property type="term" value="P:NAD+ catabolic process"/>
    <property type="evidence" value="ECO:0007669"/>
    <property type="project" value="TreeGrafter"/>
</dbReference>
<evidence type="ECO:0000256" key="8">
    <source>
        <dbReference type="ARBA" id="ARBA00023027"/>
    </source>
</evidence>
<comment type="similarity">
    <text evidence="3">Belongs to the Nudix hydrolase family. NudC subfamily.</text>
</comment>
<dbReference type="Proteomes" id="UP000077266">
    <property type="component" value="Unassembled WGS sequence"/>
</dbReference>
<dbReference type="InterPro" id="IPR015375">
    <property type="entry name" value="NADH_PPase-like_N"/>
</dbReference>
<dbReference type="AlphaFoldDB" id="A0A166AFX6"/>
<comment type="catalytic activity">
    <reaction evidence="9">
        <text>a 5'-end NAD(+)-phospho-ribonucleoside in mRNA + H2O = a 5'-end phospho-adenosine-phospho-ribonucleoside in mRNA + beta-nicotinamide D-ribonucleotide + 2 H(+)</text>
        <dbReference type="Rhea" id="RHEA:60876"/>
        <dbReference type="Rhea" id="RHEA-COMP:15698"/>
        <dbReference type="Rhea" id="RHEA-COMP:15719"/>
        <dbReference type="ChEBI" id="CHEBI:14649"/>
        <dbReference type="ChEBI" id="CHEBI:15377"/>
        <dbReference type="ChEBI" id="CHEBI:15378"/>
        <dbReference type="ChEBI" id="CHEBI:144029"/>
        <dbReference type="ChEBI" id="CHEBI:144051"/>
    </reaction>
    <physiologicalReaction direction="left-to-right" evidence="9">
        <dbReference type="Rhea" id="RHEA:60877"/>
    </physiologicalReaction>
</comment>
<dbReference type="InterPro" id="IPR049734">
    <property type="entry name" value="NudC-like_C"/>
</dbReference>
<dbReference type="PROSITE" id="PS51462">
    <property type="entry name" value="NUDIX"/>
    <property type="match status" value="1"/>
</dbReference>
<dbReference type="InParanoid" id="A0A166AFX6"/>
<dbReference type="GO" id="GO:0006742">
    <property type="term" value="P:NADP+ catabolic process"/>
    <property type="evidence" value="ECO:0007669"/>
    <property type="project" value="TreeGrafter"/>
</dbReference>
<dbReference type="FunCoup" id="A0A166AFX6">
    <property type="interactions" value="103"/>
</dbReference>
<keyword evidence="7" id="KW-0460">Magnesium</keyword>